<dbReference type="InterPro" id="IPR010982">
    <property type="entry name" value="Lambda_DNA-bd_dom_sf"/>
</dbReference>
<reference evidence="4 5" key="1">
    <citation type="submission" date="2020-08" db="EMBL/GenBank/DDBJ databases">
        <title>Genomic Encyclopedia of Type Strains, Phase IV (KMG-IV): sequencing the most valuable type-strain genomes for metagenomic binning, comparative biology and taxonomic classification.</title>
        <authorList>
            <person name="Goeker M."/>
        </authorList>
    </citation>
    <scope>NUCLEOTIDE SEQUENCE [LARGE SCALE GENOMIC DNA]</scope>
    <source>
        <strain evidence="4 5">DSM 7051</strain>
    </source>
</reference>
<dbReference type="SUPFAM" id="SSF51182">
    <property type="entry name" value="RmlC-like cupins"/>
    <property type="match status" value="1"/>
</dbReference>
<evidence type="ECO:0000313" key="5">
    <source>
        <dbReference type="Proteomes" id="UP000536262"/>
    </source>
</evidence>
<dbReference type="AlphaFoldDB" id="A0A7X0F7I3"/>
<proteinExistence type="predicted"/>
<dbReference type="GO" id="GO:0003677">
    <property type="term" value="F:DNA binding"/>
    <property type="evidence" value="ECO:0007669"/>
    <property type="project" value="UniProtKB-KW"/>
</dbReference>
<evidence type="ECO:0000313" key="4">
    <source>
        <dbReference type="EMBL" id="MBB6354484.1"/>
    </source>
</evidence>
<dbReference type="InterPro" id="IPR001387">
    <property type="entry name" value="Cro/C1-type_HTH"/>
</dbReference>
<sequence>MGAKFGVSSEASKNATASQPKVGALIRARRRQLSMTLQELCDAAGISVGYLSQVERDHATPSLGTLAQLARSLDVAVDYFIATPSMEDGLTRADQRNRFSVDGSSIIYERIAADFTGNVLSSFILNVPPGYRSETVSHEGEEILFILEGSITQRLENDEMVLTAGDSLHFRGNRPHSWSNDTDTFARMLWTGTLPMFRSRTEHPALRGSRAETKKTGTKKERK</sequence>
<keyword evidence="5" id="KW-1185">Reference proteome</keyword>
<dbReference type="PANTHER" id="PTHR46797:SF25">
    <property type="entry name" value="TRANSCRIPTIONAL REGULATOR"/>
    <property type="match status" value="1"/>
</dbReference>
<dbReference type="EMBL" id="JACHOU010000004">
    <property type="protein sequence ID" value="MBB6354484.1"/>
    <property type="molecule type" value="Genomic_DNA"/>
</dbReference>
<dbReference type="PROSITE" id="PS50943">
    <property type="entry name" value="HTH_CROC1"/>
    <property type="match status" value="1"/>
</dbReference>
<evidence type="ECO:0000256" key="1">
    <source>
        <dbReference type="ARBA" id="ARBA00023125"/>
    </source>
</evidence>
<dbReference type="RefSeq" id="WP_055971331.1">
    <property type="nucleotide sequence ID" value="NZ_BAABEG010000001.1"/>
</dbReference>
<accession>A0A7X0F7I3</accession>
<dbReference type="InterPro" id="IPR050807">
    <property type="entry name" value="TransReg_Diox_bact_type"/>
</dbReference>
<dbReference type="GO" id="GO:0005829">
    <property type="term" value="C:cytosol"/>
    <property type="evidence" value="ECO:0007669"/>
    <property type="project" value="TreeGrafter"/>
</dbReference>
<protein>
    <submittedName>
        <fullName evidence="4">Transcriptional regulator with XRE-family HTH domain</fullName>
    </submittedName>
</protein>
<feature type="domain" description="HTH cro/C1-type" evidence="3">
    <location>
        <begin position="26"/>
        <end position="80"/>
    </location>
</feature>
<evidence type="ECO:0000256" key="2">
    <source>
        <dbReference type="SAM" id="MobiDB-lite"/>
    </source>
</evidence>
<comment type="caution">
    <text evidence="4">The sequence shown here is derived from an EMBL/GenBank/DDBJ whole genome shotgun (WGS) entry which is preliminary data.</text>
</comment>
<organism evidence="4 5">
    <name type="scientific">Aminobacter aganoensis</name>
    <dbReference type="NCBI Taxonomy" id="83264"/>
    <lineage>
        <taxon>Bacteria</taxon>
        <taxon>Pseudomonadati</taxon>
        <taxon>Pseudomonadota</taxon>
        <taxon>Alphaproteobacteria</taxon>
        <taxon>Hyphomicrobiales</taxon>
        <taxon>Phyllobacteriaceae</taxon>
        <taxon>Aminobacter</taxon>
    </lineage>
</organism>
<dbReference type="SUPFAM" id="SSF47413">
    <property type="entry name" value="lambda repressor-like DNA-binding domains"/>
    <property type="match status" value="1"/>
</dbReference>
<dbReference type="CDD" id="cd02209">
    <property type="entry name" value="cupin_XRE_C"/>
    <property type="match status" value="1"/>
</dbReference>
<dbReference type="InterPro" id="IPR014710">
    <property type="entry name" value="RmlC-like_jellyroll"/>
</dbReference>
<feature type="region of interest" description="Disordered" evidence="2">
    <location>
        <begin position="201"/>
        <end position="223"/>
    </location>
</feature>
<keyword evidence="1" id="KW-0238">DNA-binding</keyword>
<name>A0A7X0F7I3_9HYPH</name>
<dbReference type="Gene3D" id="1.10.260.40">
    <property type="entry name" value="lambda repressor-like DNA-binding domains"/>
    <property type="match status" value="1"/>
</dbReference>
<dbReference type="Proteomes" id="UP000536262">
    <property type="component" value="Unassembled WGS sequence"/>
</dbReference>
<dbReference type="PANTHER" id="PTHR46797">
    <property type="entry name" value="HTH-TYPE TRANSCRIPTIONAL REGULATOR"/>
    <property type="match status" value="1"/>
</dbReference>
<dbReference type="Pfam" id="PF07883">
    <property type="entry name" value="Cupin_2"/>
    <property type="match status" value="1"/>
</dbReference>
<dbReference type="SMART" id="SM00530">
    <property type="entry name" value="HTH_XRE"/>
    <property type="match status" value="1"/>
</dbReference>
<dbReference type="CDD" id="cd00093">
    <property type="entry name" value="HTH_XRE"/>
    <property type="match status" value="1"/>
</dbReference>
<dbReference type="InterPro" id="IPR011051">
    <property type="entry name" value="RmlC_Cupin_sf"/>
</dbReference>
<dbReference type="GO" id="GO:0003700">
    <property type="term" value="F:DNA-binding transcription factor activity"/>
    <property type="evidence" value="ECO:0007669"/>
    <property type="project" value="TreeGrafter"/>
</dbReference>
<dbReference type="InterPro" id="IPR013096">
    <property type="entry name" value="Cupin_2"/>
</dbReference>
<dbReference type="Gene3D" id="2.60.120.10">
    <property type="entry name" value="Jelly Rolls"/>
    <property type="match status" value="1"/>
</dbReference>
<gene>
    <name evidence="4" type="ORF">GGR00_002268</name>
</gene>
<evidence type="ECO:0000259" key="3">
    <source>
        <dbReference type="PROSITE" id="PS50943"/>
    </source>
</evidence>
<dbReference type="Pfam" id="PF01381">
    <property type="entry name" value="HTH_3"/>
    <property type="match status" value="1"/>
</dbReference>